<reference evidence="1 2" key="1">
    <citation type="submission" date="2009-01" db="EMBL/GenBank/DDBJ databases">
        <authorList>
            <person name="Fulton L."/>
            <person name="Clifton S."/>
            <person name="Fulton B."/>
            <person name="Xu J."/>
            <person name="Minx P."/>
            <person name="Pepin K.H."/>
            <person name="Johnson M."/>
            <person name="Bhonagiri V."/>
            <person name="Nash W.E."/>
            <person name="Mardis E.R."/>
            <person name="Wilson R.K."/>
        </authorList>
    </citation>
    <scope>NUCLEOTIDE SEQUENCE [LARGE SCALE GENOMIC DNA]</scope>
    <source>
        <strain evidence="1 2">DSM 15981</strain>
    </source>
</reference>
<reference evidence="1 2" key="2">
    <citation type="submission" date="2009-02" db="EMBL/GenBank/DDBJ databases">
        <title>Draft genome sequence of Clostridium asparagiforme (DSM 15981).</title>
        <authorList>
            <person name="Sudarsanam P."/>
            <person name="Ley R."/>
            <person name="Guruge J."/>
            <person name="Turnbaugh P.J."/>
            <person name="Mahowald M."/>
            <person name="Liep D."/>
            <person name="Gordon J."/>
        </authorList>
    </citation>
    <scope>NUCLEOTIDE SEQUENCE [LARGE SCALE GENOMIC DNA]</scope>
    <source>
        <strain evidence="1 2">DSM 15981</strain>
    </source>
</reference>
<evidence type="ECO:0000313" key="2">
    <source>
        <dbReference type="Proteomes" id="UP000004756"/>
    </source>
</evidence>
<dbReference type="RefSeq" id="WP_007707410.1">
    <property type="nucleotide sequence ID" value="NZ_CP102272.1"/>
</dbReference>
<protein>
    <recommendedName>
        <fullName evidence="3">PH domain-containing protein</fullName>
    </recommendedName>
</protein>
<comment type="caution">
    <text evidence="1">The sequence shown here is derived from an EMBL/GenBank/DDBJ whole genome shotgun (WGS) entry which is preliminary data.</text>
</comment>
<dbReference type="HOGENOM" id="CLU_2895939_0_0_9"/>
<sequence length="62" mass="7035">MIRNEWIAALAESLQTFEETATSEDEKEVVYLLALTLHDNLEWENSTDLTEEGVAHGKTDII</sequence>
<organism evidence="1 2">
    <name type="scientific">[Clostridium] asparagiforme DSM 15981</name>
    <dbReference type="NCBI Taxonomy" id="518636"/>
    <lineage>
        <taxon>Bacteria</taxon>
        <taxon>Bacillati</taxon>
        <taxon>Bacillota</taxon>
        <taxon>Clostridia</taxon>
        <taxon>Lachnospirales</taxon>
        <taxon>Lachnospiraceae</taxon>
        <taxon>Enterocloster</taxon>
    </lineage>
</organism>
<accession>C0CV92</accession>
<name>C0CV92_9FIRM</name>
<gene>
    <name evidence="1" type="ORF">CLOSTASPAR_00893</name>
</gene>
<evidence type="ECO:0000313" key="1">
    <source>
        <dbReference type="EMBL" id="EEG56994.1"/>
    </source>
</evidence>
<keyword evidence="2" id="KW-1185">Reference proteome</keyword>
<dbReference type="AlphaFoldDB" id="C0CV92"/>
<proteinExistence type="predicted"/>
<dbReference type="EMBL" id="ACCJ01000036">
    <property type="protein sequence ID" value="EEG56994.1"/>
    <property type="molecule type" value="Genomic_DNA"/>
</dbReference>
<evidence type="ECO:0008006" key="3">
    <source>
        <dbReference type="Google" id="ProtNLM"/>
    </source>
</evidence>
<dbReference type="Proteomes" id="UP000004756">
    <property type="component" value="Unassembled WGS sequence"/>
</dbReference>